<name>A0A1I0YE70_9CELL</name>
<keyword evidence="3" id="KW-0328">Glycosyltransferase</keyword>
<organism evidence="11 12">
    <name type="scientific">Cellulomonas marina</name>
    <dbReference type="NCBI Taxonomy" id="988821"/>
    <lineage>
        <taxon>Bacteria</taxon>
        <taxon>Bacillati</taxon>
        <taxon>Actinomycetota</taxon>
        <taxon>Actinomycetes</taxon>
        <taxon>Micrococcales</taxon>
        <taxon>Cellulomonadaceae</taxon>
        <taxon>Cellulomonas</taxon>
    </lineage>
</organism>
<evidence type="ECO:0000256" key="1">
    <source>
        <dbReference type="ARBA" id="ARBA00004236"/>
    </source>
</evidence>
<dbReference type="GO" id="GO:0016757">
    <property type="term" value="F:glycosyltransferase activity"/>
    <property type="evidence" value="ECO:0007669"/>
    <property type="project" value="UniProtKB-KW"/>
</dbReference>
<dbReference type="Gene3D" id="3.90.550.10">
    <property type="entry name" value="Spore Coat Polysaccharide Biosynthesis Protein SpsA, Chain A"/>
    <property type="match status" value="1"/>
</dbReference>
<proteinExistence type="inferred from homology"/>
<dbReference type="STRING" id="988821.SAMN05421867_107107"/>
<dbReference type="RefSeq" id="WP_203708801.1">
    <property type="nucleotide sequence ID" value="NZ_BONM01000008.1"/>
</dbReference>
<evidence type="ECO:0000256" key="7">
    <source>
        <dbReference type="ARBA" id="ARBA00037904"/>
    </source>
</evidence>
<comment type="pathway">
    <text evidence="7">Carotenoid biosynthesis; staphyloxanthin biosynthesis; staphyloxanthin from farnesyl diphosphate: step 4/5.</text>
</comment>
<comment type="similarity">
    <text evidence="8">Belongs to the glycosyltransferase 2 family. CrtQ subfamily.</text>
</comment>
<comment type="subcellular location">
    <subcellularLocation>
        <location evidence="1">Cell membrane</location>
    </subcellularLocation>
</comment>
<gene>
    <name evidence="11" type="ORF">SAMN05421867_107107</name>
</gene>
<dbReference type="Proteomes" id="UP000199012">
    <property type="component" value="Unassembled WGS sequence"/>
</dbReference>
<evidence type="ECO:0000313" key="11">
    <source>
        <dbReference type="EMBL" id="SFB11679.1"/>
    </source>
</evidence>
<evidence type="ECO:0000256" key="8">
    <source>
        <dbReference type="ARBA" id="ARBA00038120"/>
    </source>
</evidence>
<evidence type="ECO:0000256" key="9">
    <source>
        <dbReference type="ARBA" id="ARBA00040345"/>
    </source>
</evidence>
<dbReference type="EMBL" id="FOKA01000007">
    <property type="protein sequence ID" value="SFB11679.1"/>
    <property type="molecule type" value="Genomic_DNA"/>
</dbReference>
<dbReference type="PANTHER" id="PTHR43646">
    <property type="entry name" value="GLYCOSYLTRANSFERASE"/>
    <property type="match status" value="1"/>
</dbReference>
<dbReference type="Pfam" id="PF00535">
    <property type="entry name" value="Glycos_transf_2"/>
    <property type="match status" value="1"/>
</dbReference>
<evidence type="ECO:0000256" key="5">
    <source>
        <dbReference type="ARBA" id="ARBA00023136"/>
    </source>
</evidence>
<evidence type="ECO:0000256" key="2">
    <source>
        <dbReference type="ARBA" id="ARBA00022475"/>
    </source>
</evidence>
<dbReference type="InterPro" id="IPR001173">
    <property type="entry name" value="Glyco_trans_2-like"/>
</dbReference>
<dbReference type="CDD" id="cd00761">
    <property type="entry name" value="Glyco_tranf_GTA_type"/>
    <property type="match status" value="1"/>
</dbReference>
<keyword evidence="5" id="KW-0472">Membrane</keyword>
<protein>
    <recommendedName>
        <fullName evidence="9">4,4'-diaponeurosporenoate glycosyltransferase</fullName>
    </recommendedName>
</protein>
<keyword evidence="12" id="KW-1185">Reference proteome</keyword>
<evidence type="ECO:0000256" key="4">
    <source>
        <dbReference type="ARBA" id="ARBA00022679"/>
    </source>
</evidence>
<sequence>MTSAEVDGPSRRAGGAGRLRISVVVPALDEEALLPACLASLAAQDRPADEVLVVDNGSRDATAALARAAGATVLVEPRRGIWPAAARGYDAASGDVIARCDADSTLPPGWLAAVEAAFADPACLAVTGPGRFRGLGPVAARLADVLYMRAYFGLLGVTLGGTPLFGSSLALRSATWRDVRDEVHREVDLHDDLDLSFHLPTGSVRYEPAMTVGISARPLRSGRGLVRRVVRGFRSVLVHWPEQGPWMRHRRPAPVLTPELVDAAPDAPVAGVPSQPTVP</sequence>
<feature type="domain" description="Glycosyltransferase 2-like" evidence="10">
    <location>
        <begin position="22"/>
        <end position="152"/>
    </location>
</feature>
<comment type="function">
    <text evidence="6">Catalyzes the glycosylation of 4,4'-diaponeurosporenoate, i.e. the esterification of glucose at the C1'' position with the carboxyl group of 4,4'-diaponeurosporenic acid, to form glycosyl-4,4'-diaponeurosporenoate. This is a step in the biosynthesis of staphyloxanthin, an orange pigment present in most staphylococci strains.</text>
</comment>
<reference evidence="11 12" key="1">
    <citation type="submission" date="2016-10" db="EMBL/GenBank/DDBJ databases">
        <authorList>
            <person name="de Groot N.N."/>
        </authorList>
    </citation>
    <scope>NUCLEOTIDE SEQUENCE [LARGE SCALE GENOMIC DNA]</scope>
    <source>
        <strain evidence="11 12">CGMCC 4.6945</strain>
    </source>
</reference>
<keyword evidence="2" id="KW-1003">Cell membrane</keyword>
<evidence type="ECO:0000256" key="3">
    <source>
        <dbReference type="ARBA" id="ARBA00022676"/>
    </source>
</evidence>
<evidence type="ECO:0000259" key="10">
    <source>
        <dbReference type="Pfam" id="PF00535"/>
    </source>
</evidence>
<dbReference type="InterPro" id="IPR029044">
    <property type="entry name" value="Nucleotide-diphossugar_trans"/>
</dbReference>
<dbReference type="PANTHER" id="PTHR43646:SF2">
    <property type="entry name" value="GLYCOSYLTRANSFERASE 2-LIKE DOMAIN-CONTAINING PROTEIN"/>
    <property type="match status" value="1"/>
</dbReference>
<dbReference type="SUPFAM" id="SSF53448">
    <property type="entry name" value="Nucleotide-diphospho-sugar transferases"/>
    <property type="match status" value="1"/>
</dbReference>
<accession>A0A1I0YE70</accession>
<dbReference type="GO" id="GO:0005886">
    <property type="term" value="C:plasma membrane"/>
    <property type="evidence" value="ECO:0007669"/>
    <property type="project" value="UniProtKB-SubCell"/>
</dbReference>
<evidence type="ECO:0000313" key="12">
    <source>
        <dbReference type="Proteomes" id="UP000199012"/>
    </source>
</evidence>
<keyword evidence="4 11" id="KW-0808">Transferase</keyword>
<evidence type="ECO:0000256" key="6">
    <source>
        <dbReference type="ARBA" id="ARBA00037281"/>
    </source>
</evidence>
<dbReference type="AlphaFoldDB" id="A0A1I0YE70"/>